<evidence type="ECO:0000259" key="1">
    <source>
        <dbReference type="Pfam" id="PF00903"/>
    </source>
</evidence>
<feature type="non-terminal residue" evidence="2">
    <location>
        <position position="1"/>
    </location>
</feature>
<dbReference type="EMBL" id="PTQZ01000009">
    <property type="protein sequence ID" value="PQA51909.1"/>
    <property type="molecule type" value="Genomic_DNA"/>
</dbReference>
<dbReference type="Pfam" id="PF00903">
    <property type="entry name" value="Glyoxalase"/>
    <property type="match status" value="1"/>
</dbReference>
<accession>A0A2P6AV56</accession>
<keyword evidence="3" id="KW-1185">Reference proteome</keyword>
<sequence>HDLDATRGFYRALPGFSVSDPGDATLTVTQAGATLIFTAADLWGGPPAFTGTLYFSVADVDAVFAAIGTGVTVAWPPQDMPYGGREFGIRDCNGYHLAFRRA</sequence>
<evidence type="ECO:0000313" key="3">
    <source>
        <dbReference type="Proteomes" id="UP000243900"/>
    </source>
</evidence>
<evidence type="ECO:0000313" key="2">
    <source>
        <dbReference type="EMBL" id="PQA51909.1"/>
    </source>
</evidence>
<protein>
    <submittedName>
        <fullName evidence="2">Bleomycin resistance family protein</fullName>
    </submittedName>
</protein>
<gene>
    <name evidence="2" type="ORF">C5O18_01105</name>
</gene>
<dbReference type="OrthoDB" id="9803104at2"/>
<dbReference type="InterPro" id="IPR029068">
    <property type="entry name" value="Glyas_Bleomycin-R_OHBP_Dase"/>
</dbReference>
<comment type="caution">
    <text evidence="2">The sequence shown here is derived from an EMBL/GenBank/DDBJ whole genome shotgun (WGS) entry which is preliminary data.</text>
</comment>
<dbReference type="RefSeq" id="WP_105191041.1">
    <property type="nucleotide sequence ID" value="NZ_PTQZ01000009.1"/>
</dbReference>
<dbReference type="InterPro" id="IPR004360">
    <property type="entry name" value="Glyas_Fos-R_dOase_dom"/>
</dbReference>
<feature type="domain" description="Glyoxalase/fosfomycin resistance/dioxygenase" evidence="1">
    <location>
        <begin position="2"/>
        <end position="98"/>
    </location>
</feature>
<dbReference type="SUPFAM" id="SSF54593">
    <property type="entry name" value="Glyoxalase/Bleomycin resistance protein/Dihydroxybiphenyl dioxygenase"/>
    <property type="match status" value="1"/>
</dbReference>
<proteinExistence type="predicted"/>
<dbReference type="Proteomes" id="UP000243900">
    <property type="component" value="Unassembled WGS sequence"/>
</dbReference>
<reference evidence="3" key="1">
    <citation type="submission" date="2018-02" db="EMBL/GenBank/DDBJ databases">
        <title>Genome sequencing of Solimonas sp. HR-BB.</title>
        <authorList>
            <person name="Lee Y."/>
            <person name="Jeon C.O."/>
        </authorList>
    </citation>
    <scope>NUCLEOTIDE SEQUENCE [LARGE SCALE GENOMIC DNA]</scope>
    <source>
        <strain evidence="3">HR-E</strain>
    </source>
</reference>
<name>A0A2P6AV56_9GAMM</name>
<dbReference type="Gene3D" id="3.10.180.10">
    <property type="entry name" value="2,3-Dihydroxybiphenyl 1,2-Dioxygenase, domain 1"/>
    <property type="match status" value="1"/>
</dbReference>
<dbReference type="AlphaFoldDB" id="A0A2P6AV56"/>
<organism evidence="2 3">
    <name type="scientific">Amnimonas aquatica</name>
    <dbReference type="NCBI Taxonomy" id="2094561"/>
    <lineage>
        <taxon>Bacteria</taxon>
        <taxon>Pseudomonadati</taxon>
        <taxon>Pseudomonadota</taxon>
        <taxon>Gammaproteobacteria</taxon>
        <taxon>Moraxellales</taxon>
        <taxon>Moraxellaceae</taxon>
        <taxon>Amnimonas</taxon>
    </lineage>
</organism>